<name>A0A0G1QCX4_9BACT</name>
<evidence type="ECO:0000313" key="2">
    <source>
        <dbReference type="Proteomes" id="UP000034487"/>
    </source>
</evidence>
<dbReference type="EMBL" id="LCMV01000044">
    <property type="protein sequence ID" value="KKU42886.1"/>
    <property type="molecule type" value="Genomic_DNA"/>
</dbReference>
<reference evidence="1 2" key="1">
    <citation type="journal article" date="2015" name="Nature">
        <title>rRNA introns, odd ribosomes, and small enigmatic genomes across a large radiation of phyla.</title>
        <authorList>
            <person name="Brown C.T."/>
            <person name="Hug L.A."/>
            <person name="Thomas B.C."/>
            <person name="Sharon I."/>
            <person name="Castelle C.J."/>
            <person name="Singh A."/>
            <person name="Wilkins M.J."/>
            <person name="Williams K.H."/>
            <person name="Banfield J.F."/>
        </authorList>
    </citation>
    <scope>NUCLEOTIDE SEQUENCE [LARGE SCALE GENOMIC DNA]</scope>
</reference>
<sequence length="67" mass="7338">MPKLATSAWFRGVGRRKRAVAQVRLVNGSLLGAGECRDRLTLSFLVLLALWLKSILTGAQPFVRVAT</sequence>
<protein>
    <submittedName>
        <fullName evidence="1">Uncharacterized protein</fullName>
    </submittedName>
</protein>
<organism evidence="1 2">
    <name type="scientific">Berkelbacteria bacterium GW2011_GWA2_46_7</name>
    <dbReference type="NCBI Taxonomy" id="1618335"/>
    <lineage>
        <taxon>Bacteria</taxon>
        <taxon>Candidatus Berkelbacteria</taxon>
    </lineage>
</organism>
<proteinExistence type="predicted"/>
<comment type="caution">
    <text evidence="1">The sequence shown here is derived from an EMBL/GenBank/DDBJ whole genome shotgun (WGS) entry which is preliminary data.</text>
</comment>
<gene>
    <name evidence="1" type="ORF">UX60_C0044G0012</name>
</gene>
<evidence type="ECO:0000313" key="1">
    <source>
        <dbReference type="EMBL" id="KKU42886.1"/>
    </source>
</evidence>
<dbReference type="Proteomes" id="UP000034487">
    <property type="component" value="Unassembled WGS sequence"/>
</dbReference>
<accession>A0A0G1QCX4</accession>
<dbReference type="AlphaFoldDB" id="A0A0G1QCX4"/>